<dbReference type="PANTHER" id="PTHR30537">
    <property type="entry name" value="HTH-TYPE TRANSCRIPTIONAL REGULATOR"/>
    <property type="match status" value="1"/>
</dbReference>
<keyword evidence="7" id="KW-1185">Reference proteome</keyword>
<dbReference type="Pfam" id="PF03466">
    <property type="entry name" value="LysR_substrate"/>
    <property type="match status" value="1"/>
</dbReference>
<dbReference type="SUPFAM" id="SSF53850">
    <property type="entry name" value="Periplasmic binding protein-like II"/>
    <property type="match status" value="1"/>
</dbReference>
<dbReference type="PANTHER" id="PTHR30537:SF31">
    <property type="entry name" value="TRANSCRIPTIONAL REGULATOR, LYSR FAMILY"/>
    <property type="match status" value="1"/>
</dbReference>
<keyword evidence="2" id="KW-0805">Transcription regulation</keyword>
<organism evidence="6 7">
    <name type="scientific">Legionella maioricensis</name>
    <dbReference type="NCBI Taxonomy" id="2896528"/>
    <lineage>
        <taxon>Bacteria</taxon>
        <taxon>Pseudomonadati</taxon>
        <taxon>Pseudomonadota</taxon>
        <taxon>Gammaproteobacteria</taxon>
        <taxon>Legionellales</taxon>
        <taxon>Legionellaceae</taxon>
        <taxon>Legionella</taxon>
    </lineage>
</organism>
<protein>
    <submittedName>
        <fullName evidence="6">LysR substrate-binding domain-containing protein</fullName>
    </submittedName>
</protein>
<evidence type="ECO:0000313" key="7">
    <source>
        <dbReference type="Proteomes" id="UP001139721"/>
    </source>
</evidence>
<dbReference type="InterPro" id="IPR036390">
    <property type="entry name" value="WH_DNA-bd_sf"/>
</dbReference>
<accession>A0A9X2D2P2</accession>
<dbReference type="PROSITE" id="PS50931">
    <property type="entry name" value="HTH_LYSR"/>
    <property type="match status" value="1"/>
</dbReference>
<dbReference type="RefSeq" id="WP_250423679.1">
    <property type="nucleotide sequence ID" value="NZ_JAJKBJ010000023.1"/>
</dbReference>
<keyword evidence="4" id="KW-0804">Transcription</keyword>
<dbReference type="GO" id="GO:0006351">
    <property type="term" value="P:DNA-templated transcription"/>
    <property type="evidence" value="ECO:0007669"/>
    <property type="project" value="TreeGrafter"/>
</dbReference>
<dbReference type="InterPro" id="IPR000847">
    <property type="entry name" value="LysR_HTH_N"/>
</dbReference>
<dbReference type="Proteomes" id="UP001139721">
    <property type="component" value="Unassembled WGS sequence"/>
</dbReference>
<comment type="similarity">
    <text evidence="1">Belongs to the LysR transcriptional regulatory family.</text>
</comment>
<dbReference type="InterPro" id="IPR058163">
    <property type="entry name" value="LysR-type_TF_proteobact-type"/>
</dbReference>
<dbReference type="GO" id="GO:0043565">
    <property type="term" value="F:sequence-specific DNA binding"/>
    <property type="evidence" value="ECO:0007669"/>
    <property type="project" value="TreeGrafter"/>
</dbReference>
<evidence type="ECO:0000256" key="4">
    <source>
        <dbReference type="ARBA" id="ARBA00023163"/>
    </source>
</evidence>
<evidence type="ECO:0000256" key="1">
    <source>
        <dbReference type="ARBA" id="ARBA00009437"/>
    </source>
</evidence>
<comment type="caution">
    <text evidence="6">The sequence shown here is derived from an EMBL/GenBank/DDBJ whole genome shotgun (WGS) entry which is preliminary data.</text>
</comment>
<sequence length="317" mass="35624">MLPDLNDLYFFCLVVEQKSFTKAGQSVGITKSKISRRISDLETRLGVRLLQRSTRKLTLTDIGKIFYQHCKAMVNEAQSAQEAAELVQSKPRGRIRVTCPALFAQSTFADIITRFMQQYQEVSIVLNATDRSVDLIQEGFDVAIRFQANAFEDSTLVVRKLGLSSSSLLASPTYLSHHGRPQTPQDLVNFPCFAKTRHEGSNQFSLTHTDGRQITVNFQPILESNEWIILKQAALSHLGITMMPQEICRKEIDSGLLVPVLTEWSLPMASLYIIYPSRRGLVPAIRSFIDFVAEELINNCTNIKLNASPGQRTQMSP</sequence>
<dbReference type="Gene3D" id="1.10.10.10">
    <property type="entry name" value="Winged helix-like DNA-binding domain superfamily/Winged helix DNA-binding domain"/>
    <property type="match status" value="1"/>
</dbReference>
<dbReference type="SUPFAM" id="SSF46785">
    <property type="entry name" value="Winged helix' DNA-binding domain"/>
    <property type="match status" value="1"/>
</dbReference>
<evidence type="ECO:0000256" key="2">
    <source>
        <dbReference type="ARBA" id="ARBA00023015"/>
    </source>
</evidence>
<proteinExistence type="inferred from homology"/>
<evidence type="ECO:0000256" key="3">
    <source>
        <dbReference type="ARBA" id="ARBA00023125"/>
    </source>
</evidence>
<dbReference type="InterPro" id="IPR036388">
    <property type="entry name" value="WH-like_DNA-bd_sf"/>
</dbReference>
<dbReference type="Pfam" id="PF00126">
    <property type="entry name" value="HTH_1"/>
    <property type="match status" value="1"/>
</dbReference>
<dbReference type="InterPro" id="IPR005119">
    <property type="entry name" value="LysR_subst-bd"/>
</dbReference>
<evidence type="ECO:0000313" key="6">
    <source>
        <dbReference type="EMBL" id="MCL9685351.1"/>
    </source>
</evidence>
<gene>
    <name evidence="6" type="ORF">LOX96_14705</name>
</gene>
<name>A0A9X2D2P2_9GAMM</name>
<evidence type="ECO:0000259" key="5">
    <source>
        <dbReference type="PROSITE" id="PS50931"/>
    </source>
</evidence>
<dbReference type="GO" id="GO:0003700">
    <property type="term" value="F:DNA-binding transcription factor activity"/>
    <property type="evidence" value="ECO:0007669"/>
    <property type="project" value="InterPro"/>
</dbReference>
<dbReference type="EMBL" id="JAJKBJ010000023">
    <property type="protein sequence ID" value="MCL9685351.1"/>
    <property type="molecule type" value="Genomic_DNA"/>
</dbReference>
<feature type="domain" description="HTH lysR-type" evidence="5">
    <location>
        <begin position="3"/>
        <end position="60"/>
    </location>
</feature>
<dbReference type="AlphaFoldDB" id="A0A9X2D2P2"/>
<dbReference type="Gene3D" id="3.40.190.290">
    <property type="match status" value="1"/>
</dbReference>
<dbReference type="FunFam" id="1.10.10.10:FF:000001">
    <property type="entry name" value="LysR family transcriptional regulator"/>
    <property type="match status" value="1"/>
</dbReference>
<keyword evidence="3" id="KW-0238">DNA-binding</keyword>
<reference evidence="6" key="1">
    <citation type="submission" date="2021-11" db="EMBL/GenBank/DDBJ databases">
        <title>Legionella maioricencis sp. nov., a new species isolated from hot water samples in Mallorca.</title>
        <authorList>
            <person name="Crespi S."/>
            <person name="Drasar V."/>
            <person name="Salva-Serra F."/>
            <person name="Jaen-Luchoro D."/>
            <person name="Pineiro-Iglesias B."/>
            <person name="Aliaga F."/>
            <person name="Fernandez-Juarez V."/>
            <person name="Coll G."/>
            <person name="Moore E.R.B."/>
            <person name="Bennasar-Figueras A."/>
        </authorList>
    </citation>
    <scope>NUCLEOTIDE SEQUENCE</scope>
    <source>
        <strain evidence="6">HCPI-6</strain>
    </source>
</reference>